<proteinExistence type="predicted"/>
<name>A0A7R9PQR1_TIMGE</name>
<protein>
    <submittedName>
        <fullName evidence="2">Uncharacterized protein</fullName>
    </submittedName>
</protein>
<dbReference type="EMBL" id="OE844880">
    <property type="protein sequence ID" value="CAD7606407.1"/>
    <property type="molecule type" value="Genomic_DNA"/>
</dbReference>
<gene>
    <name evidence="2" type="ORF">TGEB3V08_LOCUS9835</name>
</gene>
<sequence length="87" mass="10141">MENSDKGVRLVWSGWVWFVGVRVQILTMFTKGGLSKTILHYPHKFRCDFTKYSLRFINRLGELKLKDNGPDEKQEDDDSDVLMSDNS</sequence>
<reference evidence="2" key="1">
    <citation type="submission" date="2020-11" db="EMBL/GenBank/DDBJ databases">
        <authorList>
            <person name="Tran Van P."/>
        </authorList>
    </citation>
    <scope>NUCLEOTIDE SEQUENCE</scope>
</reference>
<feature type="region of interest" description="Disordered" evidence="1">
    <location>
        <begin position="67"/>
        <end position="87"/>
    </location>
</feature>
<evidence type="ECO:0000313" key="2">
    <source>
        <dbReference type="EMBL" id="CAD7606407.1"/>
    </source>
</evidence>
<organism evidence="2">
    <name type="scientific">Timema genevievae</name>
    <name type="common">Walking stick</name>
    <dbReference type="NCBI Taxonomy" id="629358"/>
    <lineage>
        <taxon>Eukaryota</taxon>
        <taxon>Metazoa</taxon>
        <taxon>Ecdysozoa</taxon>
        <taxon>Arthropoda</taxon>
        <taxon>Hexapoda</taxon>
        <taxon>Insecta</taxon>
        <taxon>Pterygota</taxon>
        <taxon>Neoptera</taxon>
        <taxon>Polyneoptera</taxon>
        <taxon>Phasmatodea</taxon>
        <taxon>Timematodea</taxon>
        <taxon>Timematoidea</taxon>
        <taxon>Timematidae</taxon>
        <taxon>Timema</taxon>
    </lineage>
</organism>
<evidence type="ECO:0000256" key="1">
    <source>
        <dbReference type="SAM" id="MobiDB-lite"/>
    </source>
</evidence>
<accession>A0A7R9PQR1</accession>
<dbReference type="AlphaFoldDB" id="A0A7R9PQR1"/>